<accession>A0A5J5ESQ5</accession>
<dbReference type="AlphaFoldDB" id="A0A5J5ESQ5"/>
<dbReference type="InterPro" id="IPR045026">
    <property type="entry name" value="LIMYB"/>
</dbReference>
<dbReference type="PANTHER" id="PTHR47584:SF9">
    <property type="entry name" value="L10-INTERACTING MYB DOMAIN-CONTAINING PROTEIN-LIKE"/>
    <property type="match status" value="1"/>
</dbReference>
<gene>
    <name evidence="2" type="ORF">FN846DRAFT_891721</name>
</gene>
<protein>
    <recommendedName>
        <fullName evidence="4">Myb/SANT-like domain-containing protein</fullName>
    </recommendedName>
</protein>
<organism evidence="2 3">
    <name type="scientific">Sphaerosporella brunnea</name>
    <dbReference type="NCBI Taxonomy" id="1250544"/>
    <lineage>
        <taxon>Eukaryota</taxon>
        <taxon>Fungi</taxon>
        <taxon>Dikarya</taxon>
        <taxon>Ascomycota</taxon>
        <taxon>Pezizomycotina</taxon>
        <taxon>Pezizomycetes</taxon>
        <taxon>Pezizales</taxon>
        <taxon>Pyronemataceae</taxon>
        <taxon>Sphaerosporella</taxon>
    </lineage>
</organism>
<evidence type="ECO:0000313" key="2">
    <source>
        <dbReference type="EMBL" id="KAA8901885.1"/>
    </source>
</evidence>
<proteinExistence type="predicted"/>
<dbReference type="EMBL" id="VXIS01000140">
    <property type="protein sequence ID" value="KAA8901885.1"/>
    <property type="molecule type" value="Genomic_DNA"/>
</dbReference>
<dbReference type="PANTHER" id="PTHR47584">
    <property type="match status" value="1"/>
</dbReference>
<comment type="caution">
    <text evidence="2">The sequence shown here is derived from an EMBL/GenBank/DDBJ whole genome shotgun (WGS) entry which is preliminary data.</text>
</comment>
<evidence type="ECO:0000256" key="1">
    <source>
        <dbReference type="SAM" id="MobiDB-lite"/>
    </source>
</evidence>
<evidence type="ECO:0008006" key="4">
    <source>
        <dbReference type="Google" id="ProtNLM"/>
    </source>
</evidence>
<dbReference type="OrthoDB" id="1910266at2759"/>
<feature type="compositionally biased region" description="Basic and acidic residues" evidence="1">
    <location>
        <begin position="88"/>
        <end position="109"/>
    </location>
</feature>
<evidence type="ECO:0000313" key="3">
    <source>
        <dbReference type="Proteomes" id="UP000326924"/>
    </source>
</evidence>
<dbReference type="Proteomes" id="UP000326924">
    <property type="component" value="Unassembled WGS sequence"/>
</dbReference>
<feature type="region of interest" description="Disordered" evidence="1">
    <location>
        <begin position="76"/>
        <end position="179"/>
    </location>
</feature>
<feature type="compositionally biased region" description="Basic residues" evidence="1">
    <location>
        <begin position="144"/>
        <end position="153"/>
    </location>
</feature>
<reference evidence="2 3" key="1">
    <citation type="submission" date="2019-09" db="EMBL/GenBank/DDBJ databases">
        <title>Draft genome of the ectomycorrhizal ascomycete Sphaerosporella brunnea.</title>
        <authorList>
            <consortium name="DOE Joint Genome Institute"/>
            <person name="Benucci G.M."/>
            <person name="Marozzi G."/>
            <person name="Antonielli L."/>
            <person name="Sanchez S."/>
            <person name="Marco P."/>
            <person name="Wang X."/>
            <person name="Falini L.B."/>
            <person name="Barry K."/>
            <person name="Haridas S."/>
            <person name="Lipzen A."/>
            <person name="Labutti K."/>
            <person name="Grigoriev I.V."/>
            <person name="Murat C."/>
            <person name="Martin F."/>
            <person name="Albertini E."/>
            <person name="Donnini D."/>
            <person name="Bonito G."/>
        </authorList>
    </citation>
    <scope>NUCLEOTIDE SEQUENCE [LARGE SCALE GENOMIC DNA]</scope>
    <source>
        <strain evidence="2 3">Sb_GMNB300</strain>
    </source>
</reference>
<sequence>MFLKKWYEAWATLKGTSGVGWNNETGLPDITDEFWKKYVASHKTAGKFKLRTKPLPFPELHQEVFARTIATGSHASATVKKTAQTETHLAEPDIPESPHDTESESDHRNSQTCKRKVRSTSHSVDAESSYPPSSDDNESDSSKRQHKRKKVRRATTEERASSESAEPSTQTFAQQLQAMPKKQKTTAMYAAALGLGSLGEAVKESKDRGRERPPKTKFEEAMEILTVLLRQAKITKAEYKGGARLLKADEKDAIYFCTSDESMQLEYLQVDHQFE</sequence>
<feature type="compositionally biased region" description="Polar residues" evidence="1">
    <location>
        <begin position="76"/>
        <end position="87"/>
    </location>
</feature>
<dbReference type="InParanoid" id="A0A5J5ESQ5"/>
<keyword evidence="3" id="KW-1185">Reference proteome</keyword>
<name>A0A5J5ESQ5_9PEZI</name>